<gene>
    <name evidence="8" type="ORF">J2W48_003829</name>
</gene>
<keyword evidence="9" id="KW-1185">Reference proteome</keyword>
<keyword evidence="4 6" id="KW-0472">Membrane</keyword>
<dbReference type="EMBL" id="JAVDWQ010000016">
    <property type="protein sequence ID" value="MDR7211872.1"/>
    <property type="molecule type" value="Genomic_DNA"/>
</dbReference>
<dbReference type="Gene3D" id="1.25.40.10">
    <property type="entry name" value="Tetratricopeptide repeat domain"/>
    <property type="match status" value="2"/>
</dbReference>
<keyword evidence="8" id="KW-0436">Ligase</keyword>
<proteinExistence type="predicted"/>
<evidence type="ECO:0000256" key="4">
    <source>
        <dbReference type="ARBA" id="ARBA00023136"/>
    </source>
</evidence>
<comment type="caution">
    <text evidence="8">The sequence shown here is derived from an EMBL/GenBank/DDBJ whole genome shotgun (WGS) entry which is preliminary data.</text>
</comment>
<dbReference type="PANTHER" id="PTHR37422:SF13">
    <property type="entry name" value="LIPOPOLYSACCHARIDE BIOSYNTHESIS PROTEIN PA4999-RELATED"/>
    <property type="match status" value="1"/>
</dbReference>
<feature type="transmembrane region" description="Helical" evidence="6">
    <location>
        <begin position="220"/>
        <end position="238"/>
    </location>
</feature>
<dbReference type="PROSITE" id="PS50005">
    <property type="entry name" value="TPR"/>
    <property type="match status" value="1"/>
</dbReference>
<dbReference type="InterPro" id="IPR051533">
    <property type="entry name" value="WaaL-like"/>
</dbReference>
<keyword evidence="3 6" id="KW-1133">Transmembrane helix</keyword>
<evidence type="ECO:0000256" key="3">
    <source>
        <dbReference type="ARBA" id="ARBA00022989"/>
    </source>
</evidence>
<evidence type="ECO:0000259" key="7">
    <source>
        <dbReference type="Pfam" id="PF04932"/>
    </source>
</evidence>
<feature type="transmembrane region" description="Helical" evidence="6">
    <location>
        <begin position="7"/>
        <end position="29"/>
    </location>
</feature>
<dbReference type="PANTHER" id="PTHR37422">
    <property type="entry name" value="TEICHURONIC ACID BIOSYNTHESIS PROTEIN TUAE"/>
    <property type="match status" value="1"/>
</dbReference>
<dbReference type="SMART" id="SM00028">
    <property type="entry name" value="TPR"/>
    <property type="match status" value="2"/>
</dbReference>
<evidence type="ECO:0000313" key="9">
    <source>
        <dbReference type="Proteomes" id="UP001269081"/>
    </source>
</evidence>
<feature type="repeat" description="TPR" evidence="5">
    <location>
        <begin position="409"/>
        <end position="442"/>
    </location>
</feature>
<feature type="transmembrane region" description="Helical" evidence="6">
    <location>
        <begin position="123"/>
        <end position="143"/>
    </location>
</feature>
<dbReference type="Pfam" id="PF04932">
    <property type="entry name" value="Wzy_C"/>
    <property type="match status" value="1"/>
</dbReference>
<dbReference type="RefSeq" id="WP_310283276.1">
    <property type="nucleotide sequence ID" value="NZ_JAVDWQ010000016.1"/>
</dbReference>
<feature type="transmembrane region" description="Helical" evidence="6">
    <location>
        <begin position="78"/>
        <end position="103"/>
    </location>
</feature>
<protein>
    <submittedName>
        <fullName evidence="8">O-antigen ligase</fullName>
    </submittedName>
</protein>
<keyword evidence="2 6" id="KW-0812">Transmembrane</keyword>
<evidence type="ECO:0000256" key="2">
    <source>
        <dbReference type="ARBA" id="ARBA00022692"/>
    </source>
</evidence>
<dbReference type="GO" id="GO:0016874">
    <property type="term" value="F:ligase activity"/>
    <property type="evidence" value="ECO:0007669"/>
    <property type="project" value="UniProtKB-KW"/>
</dbReference>
<sequence>MPEFKFGVFFYGIILLSIIESLYCILQSLGVFKSHSLLFLVTGSYNNPNVTAIFLALTTPAFLYFFRKKYKWLIRISFFILVIALFLLKCRAAFIGTIVSVVVFYSLEYNMASWIKKNKNKPILKALFILSFLIIIPLSSYLYNAKKDSADGRKFIWKVSTVMALEKPLMGYGYGYFEKEYNLYQADYIKKGKTTPEELKNAGPVIMPHNELLHNLVEGGFIGLILTGLFFGSLFFAVKRRTRTDGEKSNGSEVKNSYFNISYSGVIAFIGMSMVNSTVQIMPIMALLIIYAAIICSKLKPLQLPLFLNFRLHSNAFPILYKTTIIVLSCYLLCIVSGMAIADRENKKASILQEEKRYKEALQIMHGLENYLSDDRNYWKNLGIIYIKTKNYQQAIDCFSTAKKWSSLPDLYFAPGMCYEKLHDYPKAIAEYKQLVLLLPSKFGYRFRLMQAYFKNKDIVNTAITAKEILALEPKIPSAKVKQYKKTAWYLLKKIESEEVTRKKS</sequence>
<comment type="subcellular location">
    <subcellularLocation>
        <location evidence="1">Membrane</location>
        <topology evidence="1">Multi-pass membrane protein</topology>
    </subcellularLocation>
</comment>
<feature type="transmembrane region" description="Helical" evidence="6">
    <location>
        <begin position="49"/>
        <end position="66"/>
    </location>
</feature>
<evidence type="ECO:0000256" key="1">
    <source>
        <dbReference type="ARBA" id="ARBA00004141"/>
    </source>
</evidence>
<organism evidence="8 9">
    <name type="scientific">Flavobacterium piscis</name>
    <dbReference type="NCBI Taxonomy" id="1114874"/>
    <lineage>
        <taxon>Bacteria</taxon>
        <taxon>Pseudomonadati</taxon>
        <taxon>Bacteroidota</taxon>
        <taxon>Flavobacteriia</taxon>
        <taxon>Flavobacteriales</taxon>
        <taxon>Flavobacteriaceae</taxon>
        <taxon>Flavobacterium</taxon>
    </lineage>
</organism>
<feature type="transmembrane region" description="Helical" evidence="6">
    <location>
        <begin position="281"/>
        <end position="299"/>
    </location>
</feature>
<dbReference type="InterPro" id="IPR007016">
    <property type="entry name" value="O-antigen_ligase-rel_domated"/>
</dbReference>
<dbReference type="Pfam" id="PF13181">
    <property type="entry name" value="TPR_8"/>
    <property type="match status" value="1"/>
</dbReference>
<feature type="transmembrane region" description="Helical" evidence="6">
    <location>
        <begin position="155"/>
        <end position="177"/>
    </location>
</feature>
<evidence type="ECO:0000256" key="5">
    <source>
        <dbReference type="PROSITE-ProRule" id="PRU00339"/>
    </source>
</evidence>
<feature type="domain" description="O-antigen ligase-related" evidence="7">
    <location>
        <begin position="77"/>
        <end position="226"/>
    </location>
</feature>
<name>A0ABU1YCB8_9FLAO</name>
<dbReference type="SUPFAM" id="SSF48452">
    <property type="entry name" value="TPR-like"/>
    <property type="match status" value="1"/>
</dbReference>
<keyword evidence="5" id="KW-0802">TPR repeat</keyword>
<dbReference type="InterPro" id="IPR011990">
    <property type="entry name" value="TPR-like_helical_dom_sf"/>
</dbReference>
<reference evidence="8 9" key="1">
    <citation type="submission" date="2023-07" db="EMBL/GenBank/DDBJ databases">
        <title>Sorghum-associated microbial communities from plants grown in Nebraska, USA.</title>
        <authorList>
            <person name="Schachtman D."/>
        </authorList>
    </citation>
    <scope>NUCLEOTIDE SEQUENCE [LARGE SCALE GENOMIC DNA]</scope>
    <source>
        <strain evidence="8 9">4129</strain>
    </source>
</reference>
<evidence type="ECO:0000313" key="8">
    <source>
        <dbReference type="EMBL" id="MDR7211872.1"/>
    </source>
</evidence>
<accession>A0ABU1YCB8</accession>
<feature type="transmembrane region" description="Helical" evidence="6">
    <location>
        <begin position="319"/>
        <end position="342"/>
    </location>
</feature>
<dbReference type="Proteomes" id="UP001269081">
    <property type="component" value="Unassembled WGS sequence"/>
</dbReference>
<evidence type="ECO:0000256" key="6">
    <source>
        <dbReference type="SAM" id="Phobius"/>
    </source>
</evidence>
<dbReference type="InterPro" id="IPR019734">
    <property type="entry name" value="TPR_rpt"/>
</dbReference>